<evidence type="ECO:0000313" key="3">
    <source>
        <dbReference type="Proteomes" id="UP000832011"/>
    </source>
</evidence>
<evidence type="ECO:0000256" key="1">
    <source>
        <dbReference type="SAM" id="Phobius"/>
    </source>
</evidence>
<dbReference type="RefSeq" id="WP_058305287.1">
    <property type="nucleotide sequence ID" value="NZ_CABKVG010000006.1"/>
</dbReference>
<gene>
    <name evidence="2" type="ORF">LVJ82_08230</name>
</gene>
<keyword evidence="1" id="KW-0812">Transmembrane</keyword>
<accession>A0ABY4E6G0</accession>
<dbReference type="Proteomes" id="UP000832011">
    <property type="component" value="Chromosome"/>
</dbReference>
<keyword evidence="1" id="KW-0472">Membrane</keyword>
<feature type="transmembrane region" description="Helical" evidence="1">
    <location>
        <begin position="79"/>
        <end position="99"/>
    </location>
</feature>
<name>A0ABY4E6G0_9NEIS</name>
<evidence type="ECO:0000313" key="2">
    <source>
        <dbReference type="EMBL" id="UOO90936.1"/>
    </source>
</evidence>
<reference evidence="2 3" key="1">
    <citation type="journal article" date="2022" name="Res Sq">
        <title>Evolution of multicellular longitudinally dividing oral cavity symbionts (Neisseriaceae).</title>
        <authorList>
            <person name="Nyongesa S."/>
            <person name="Weber P."/>
            <person name="Bernet E."/>
            <person name="Pullido F."/>
            <person name="Nieckarz M."/>
            <person name="Delaby M."/>
            <person name="Nieves C."/>
            <person name="Viehboeck T."/>
            <person name="Krause N."/>
            <person name="Rivera-Millot A."/>
            <person name="Nakamura A."/>
            <person name="Vischer N."/>
            <person name="VanNieuwenhze M."/>
            <person name="Brun Y."/>
            <person name="Cava F."/>
            <person name="Bulgheresi S."/>
            <person name="Veyrier F."/>
        </authorList>
    </citation>
    <scope>NUCLEOTIDE SEQUENCE [LARGE SCALE GENOMIC DNA]</scope>
    <source>
        <strain evidence="2 3">SN4</strain>
    </source>
</reference>
<dbReference type="EMBL" id="CP091511">
    <property type="protein sequence ID" value="UOO90936.1"/>
    <property type="molecule type" value="Genomic_DNA"/>
</dbReference>
<sequence length="213" mass="25051">MQEEWAQESAGQMLARVEYALTHEQASISWGLPSPRWSLQQDQRHRRWVGWHLGFSIVLGLLCQQFAPADWDGVRWLCWWYVLFSLMLSIWFFVCPYVYPRRVLITDQNYPRTEGGIMRFREDVYAYWRHAPPAGHCHLYVHRAKLIIECGAKQHIVDLQAGPYQLEICGGYALILKPIGAGEGWIIMDTWSKDLDRVAKLLAQRFQLRVIRY</sequence>
<keyword evidence="3" id="KW-1185">Reference proteome</keyword>
<feature type="transmembrane region" description="Helical" evidence="1">
    <location>
        <begin position="48"/>
        <end position="67"/>
    </location>
</feature>
<proteinExistence type="predicted"/>
<keyword evidence="1" id="KW-1133">Transmembrane helix</keyword>
<organism evidence="2 3">
    <name type="scientific">Vitreoscilla massiliensis</name>
    <dbReference type="NCBI Taxonomy" id="1689272"/>
    <lineage>
        <taxon>Bacteria</taxon>
        <taxon>Pseudomonadati</taxon>
        <taxon>Pseudomonadota</taxon>
        <taxon>Betaproteobacteria</taxon>
        <taxon>Neisseriales</taxon>
        <taxon>Neisseriaceae</taxon>
        <taxon>Vitreoscilla</taxon>
    </lineage>
</organism>
<protein>
    <submittedName>
        <fullName evidence="2">Uncharacterized protein</fullName>
    </submittedName>
</protein>